<dbReference type="SUPFAM" id="SSF58104">
    <property type="entry name" value="Methyl-accepting chemotaxis protein (MCP) signaling domain"/>
    <property type="match status" value="1"/>
</dbReference>
<evidence type="ECO:0000256" key="7">
    <source>
        <dbReference type="ARBA" id="ARBA00023224"/>
    </source>
</evidence>
<feature type="domain" description="Methyl-accepting transducer" evidence="11">
    <location>
        <begin position="206"/>
        <end position="442"/>
    </location>
</feature>
<dbReference type="Pfam" id="PF00015">
    <property type="entry name" value="MCPsignal"/>
    <property type="match status" value="1"/>
</dbReference>
<dbReference type="Pfam" id="PF00672">
    <property type="entry name" value="HAMP"/>
    <property type="match status" value="1"/>
</dbReference>
<keyword evidence="2" id="KW-1003">Cell membrane</keyword>
<evidence type="ECO:0000259" key="11">
    <source>
        <dbReference type="PROSITE" id="PS50111"/>
    </source>
</evidence>
<dbReference type="EMBL" id="RBNO01000006">
    <property type="protein sequence ID" value="RML29199.1"/>
    <property type="molecule type" value="Genomic_DNA"/>
</dbReference>
<dbReference type="SMART" id="SM00283">
    <property type="entry name" value="MA"/>
    <property type="match status" value="1"/>
</dbReference>
<dbReference type="Gene3D" id="6.10.340.10">
    <property type="match status" value="1"/>
</dbReference>
<evidence type="ECO:0000256" key="3">
    <source>
        <dbReference type="ARBA" id="ARBA00022481"/>
    </source>
</evidence>
<comment type="similarity">
    <text evidence="8">Belongs to the methyl-accepting chemotaxis (MCP) protein family.</text>
</comment>
<evidence type="ECO:0000256" key="6">
    <source>
        <dbReference type="ARBA" id="ARBA00023136"/>
    </source>
</evidence>
<reference evidence="13 14" key="1">
    <citation type="submission" date="2018-08" db="EMBL/GenBank/DDBJ databases">
        <title>Recombination of ecologically and evolutionarily significant loci maintains genetic cohesion in the Pseudomonas syringae species complex.</title>
        <authorList>
            <person name="Dillon M."/>
            <person name="Thakur S."/>
            <person name="Almeida R.N.D."/>
            <person name="Weir B.S."/>
            <person name="Guttman D.S."/>
        </authorList>
    </citation>
    <scope>NUCLEOTIDE SEQUENCE [LARGE SCALE GENOMIC DNA]</scope>
    <source>
        <strain evidence="13 14">ICMP 3946</strain>
    </source>
</reference>
<dbReference type="GO" id="GO:0007165">
    <property type="term" value="P:signal transduction"/>
    <property type="evidence" value="ECO:0007669"/>
    <property type="project" value="UniProtKB-KW"/>
</dbReference>
<dbReference type="InterPro" id="IPR004089">
    <property type="entry name" value="MCPsignal_dom"/>
</dbReference>
<evidence type="ECO:0000256" key="5">
    <source>
        <dbReference type="ARBA" id="ARBA00022989"/>
    </source>
</evidence>
<dbReference type="AlphaFoldDB" id="A0AB74ACU4"/>
<comment type="subcellular location">
    <subcellularLocation>
        <location evidence="1">Cell membrane</location>
    </subcellularLocation>
</comment>
<dbReference type="GO" id="GO:0005886">
    <property type="term" value="C:plasma membrane"/>
    <property type="evidence" value="ECO:0007669"/>
    <property type="project" value="UniProtKB-SubCell"/>
</dbReference>
<sequence length="650" mass="71662">MAQLCSTLRREKHRELRGRSFSASAEGERIKALVATDVNHRTGITLVPRSSKMQTLKALYESVEKQFFNTLTKKLSSLFLLVLVSALLYWVALNIRSDIMLQLRGTQTDPAALGVIQSQLDLLSNAILLSTLFTLVMVSFMVWYFRHLIVRPVMSMTRALEEVASGEGDLSKDLPLLTHDEIRGLASTCNLFLAKQREIISSIQGLTVQIAVESARSLKNISDSSDSATDQARFAREVMDQSNMAVGSIEDVSQQTQGISSTTAQNLSMARDSYAELLEVTGNISQISSSLNEFGGLVSGLNERSSSIKSIVGLIQQISSQTNLLALNAAIEAARAGESGRGFAVVADEVRTLAQNVSKATDDISRNIDAMLQEVSSTHEQTIQISHSARETQLVVERASGHFESMIGDFESTNDKLADIAAHIQQFASTNTGINERVTRIYSDSQAIDQRMQHSATATRDLSSVAEQVQALLGRFVLGHGELDAAITRASQCRDILQARLVELHKQGVNLFDQSYKLIPGTDPKQYTTGYTERFAQICQEECDKLTKGTRGGKVTFIVDSKGYCPVNNSWVSQKPTGNREVDLPVCRNKRMFSDPIGLRAAGNKQRFLLQTYLRDTGEIMTEIDVPFFFEGRHWGNLRMGFDAALLLGK</sequence>
<keyword evidence="4 10" id="KW-0812">Transmembrane</keyword>
<dbReference type="PRINTS" id="PR00260">
    <property type="entry name" value="CHEMTRNSDUCR"/>
</dbReference>
<keyword evidence="13" id="KW-0418">Kinase</keyword>
<evidence type="ECO:0000256" key="9">
    <source>
        <dbReference type="PROSITE-ProRule" id="PRU00284"/>
    </source>
</evidence>
<protein>
    <submittedName>
        <fullName evidence="13">Histidine kinase, HAMP region: chemotaxis sensory transducer</fullName>
    </submittedName>
</protein>
<dbReference type="InterPro" id="IPR003660">
    <property type="entry name" value="HAMP_dom"/>
</dbReference>
<evidence type="ECO:0000313" key="14">
    <source>
        <dbReference type="Proteomes" id="UP000267978"/>
    </source>
</evidence>
<dbReference type="PROSITE" id="PS50885">
    <property type="entry name" value="HAMP"/>
    <property type="match status" value="1"/>
</dbReference>
<keyword evidence="13" id="KW-0808">Transferase</keyword>
<dbReference type="PANTHER" id="PTHR32089">
    <property type="entry name" value="METHYL-ACCEPTING CHEMOTAXIS PROTEIN MCPB"/>
    <property type="match status" value="1"/>
</dbReference>
<evidence type="ECO:0000256" key="2">
    <source>
        <dbReference type="ARBA" id="ARBA00022475"/>
    </source>
</evidence>
<evidence type="ECO:0000256" key="4">
    <source>
        <dbReference type="ARBA" id="ARBA00022692"/>
    </source>
</evidence>
<dbReference type="GO" id="GO:0004888">
    <property type="term" value="F:transmembrane signaling receptor activity"/>
    <property type="evidence" value="ECO:0007669"/>
    <property type="project" value="InterPro"/>
</dbReference>
<dbReference type="PROSITE" id="PS50111">
    <property type="entry name" value="CHEMOTAXIS_TRANSDUC_2"/>
    <property type="match status" value="1"/>
</dbReference>
<dbReference type="GO" id="GO:0006935">
    <property type="term" value="P:chemotaxis"/>
    <property type="evidence" value="ECO:0007669"/>
    <property type="project" value="InterPro"/>
</dbReference>
<name>A0AB74ACU4_PSESX</name>
<evidence type="ECO:0000313" key="13">
    <source>
        <dbReference type="EMBL" id="RML29199.1"/>
    </source>
</evidence>
<feature type="transmembrane region" description="Helical" evidence="10">
    <location>
        <begin position="75"/>
        <end position="93"/>
    </location>
</feature>
<dbReference type="CDD" id="cd06225">
    <property type="entry name" value="HAMP"/>
    <property type="match status" value="1"/>
</dbReference>
<evidence type="ECO:0000256" key="1">
    <source>
        <dbReference type="ARBA" id="ARBA00004236"/>
    </source>
</evidence>
<accession>A0AB74ACU4</accession>
<gene>
    <name evidence="13" type="ORF">ALQ98_05456</name>
</gene>
<evidence type="ECO:0000259" key="12">
    <source>
        <dbReference type="PROSITE" id="PS50885"/>
    </source>
</evidence>
<feature type="transmembrane region" description="Helical" evidence="10">
    <location>
        <begin position="126"/>
        <end position="145"/>
    </location>
</feature>
<evidence type="ECO:0000256" key="10">
    <source>
        <dbReference type="SAM" id="Phobius"/>
    </source>
</evidence>
<keyword evidence="5 10" id="KW-1133">Transmembrane helix</keyword>
<dbReference type="Gene3D" id="1.10.287.950">
    <property type="entry name" value="Methyl-accepting chemotaxis protein"/>
    <property type="match status" value="1"/>
</dbReference>
<keyword evidence="3" id="KW-0488">Methylation</keyword>
<dbReference type="Proteomes" id="UP000267978">
    <property type="component" value="Unassembled WGS sequence"/>
</dbReference>
<keyword evidence="6 10" id="KW-0472">Membrane</keyword>
<evidence type="ECO:0000256" key="8">
    <source>
        <dbReference type="ARBA" id="ARBA00029447"/>
    </source>
</evidence>
<dbReference type="PANTHER" id="PTHR32089:SF112">
    <property type="entry name" value="LYSOZYME-LIKE PROTEIN-RELATED"/>
    <property type="match status" value="1"/>
</dbReference>
<dbReference type="InterPro" id="IPR004090">
    <property type="entry name" value="Chemotax_Me-accpt_rcpt"/>
</dbReference>
<dbReference type="GO" id="GO:0016301">
    <property type="term" value="F:kinase activity"/>
    <property type="evidence" value="ECO:0007669"/>
    <property type="project" value="UniProtKB-KW"/>
</dbReference>
<dbReference type="SMART" id="SM00304">
    <property type="entry name" value="HAMP"/>
    <property type="match status" value="1"/>
</dbReference>
<feature type="domain" description="HAMP" evidence="12">
    <location>
        <begin position="147"/>
        <end position="201"/>
    </location>
</feature>
<comment type="caution">
    <text evidence="13">The sequence shown here is derived from an EMBL/GenBank/DDBJ whole genome shotgun (WGS) entry which is preliminary data.</text>
</comment>
<proteinExistence type="inferred from homology"/>
<organism evidence="13 14">
    <name type="scientific">Pseudomonas syringae pv. lapsa</name>
    <dbReference type="NCBI Taxonomy" id="199201"/>
    <lineage>
        <taxon>Bacteria</taxon>
        <taxon>Pseudomonadati</taxon>
        <taxon>Pseudomonadota</taxon>
        <taxon>Gammaproteobacteria</taxon>
        <taxon>Pseudomonadales</taxon>
        <taxon>Pseudomonadaceae</taxon>
        <taxon>Pseudomonas</taxon>
        <taxon>Pseudomonas syringae</taxon>
    </lineage>
</organism>
<keyword evidence="7 9" id="KW-0807">Transducer</keyword>